<dbReference type="SUPFAM" id="SSF55729">
    <property type="entry name" value="Acyl-CoA N-acyltransferases (Nat)"/>
    <property type="match status" value="1"/>
</dbReference>
<evidence type="ECO:0000313" key="2">
    <source>
        <dbReference type="EMBL" id="MFD1736767.1"/>
    </source>
</evidence>
<evidence type="ECO:0000313" key="3">
    <source>
        <dbReference type="Proteomes" id="UP001597214"/>
    </source>
</evidence>
<dbReference type="InterPro" id="IPR020036">
    <property type="entry name" value="PseH"/>
</dbReference>
<keyword evidence="2" id="KW-0012">Acyltransferase</keyword>
<dbReference type="NCBIfam" id="TIGR03585">
    <property type="entry name" value="PseH"/>
    <property type="match status" value="1"/>
</dbReference>
<accession>A0ABW4LQH8</accession>
<dbReference type="EMBL" id="JBHUEM010000011">
    <property type="protein sequence ID" value="MFD1736767.1"/>
    <property type="molecule type" value="Genomic_DNA"/>
</dbReference>
<evidence type="ECO:0000259" key="1">
    <source>
        <dbReference type="Pfam" id="PF13302"/>
    </source>
</evidence>
<proteinExistence type="predicted"/>
<dbReference type="PANTHER" id="PTHR43415:SF3">
    <property type="entry name" value="GNAT-FAMILY ACETYLTRANSFERASE"/>
    <property type="match status" value="1"/>
</dbReference>
<dbReference type="PANTHER" id="PTHR43415">
    <property type="entry name" value="SPERMIDINE N(1)-ACETYLTRANSFERASE"/>
    <property type="match status" value="1"/>
</dbReference>
<dbReference type="GO" id="GO:0016746">
    <property type="term" value="F:acyltransferase activity"/>
    <property type="evidence" value="ECO:0007669"/>
    <property type="project" value="UniProtKB-KW"/>
</dbReference>
<name>A0ABW4LQH8_9BACI</name>
<dbReference type="Pfam" id="PF13302">
    <property type="entry name" value="Acetyltransf_3"/>
    <property type="match status" value="1"/>
</dbReference>
<dbReference type="Gene3D" id="3.40.630.30">
    <property type="match status" value="1"/>
</dbReference>
<gene>
    <name evidence="2" type="primary">pseH</name>
    <name evidence="2" type="ORF">ACFSCX_09325</name>
</gene>
<dbReference type="Proteomes" id="UP001597214">
    <property type="component" value="Unassembled WGS sequence"/>
</dbReference>
<comment type="caution">
    <text evidence="2">The sequence shown here is derived from an EMBL/GenBank/DDBJ whole genome shotgun (WGS) entry which is preliminary data.</text>
</comment>
<feature type="domain" description="N-acetyltransferase" evidence="1">
    <location>
        <begin position="5"/>
        <end position="133"/>
    </location>
</feature>
<organism evidence="2 3">
    <name type="scientific">Bacillus salitolerans</name>
    <dbReference type="NCBI Taxonomy" id="1437434"/>
    <lineage>
        <taxon>Bacteria</taxon>
        <taxon>Bacillati</taxon>
        <taxon>Bacillota</taxon>
        <taxon>Bacilli</taxon>
        <taxon>Bacillales</taxon>
        <taxon>Bacillaceae</taxon>
        <taxon>Bacillus</taxon>
    </lineage>
</organism>
<keyword evidence="3" id="KW-1185">Reference proteome</keyword>
<dbReference type="RefSeq" id="WP_377927936.1">
    <property type="nucleotide sequence ID" value="NZ_JBHUEM010000011.1"/>
</dbReference>
<sequence>MDFIRLSEEHLELVLRWRTSKHVTKYMYTDIEFNMENQNKWYSKVNDDPSQKYWIISYNGEYIGLVSLNDFDLKNARSSWAFYIGENKYAMIAGRIGPYIYNYAFSHLKLNKLYGEVLEENKSVRKMHLMNGCREVGYFSNHILKHNKYHNVYLYEMMANDWNREENKYLNVVGRFEDQ</sequence>
<reference evidence="3" key="1">
    <citation type="journal article" date="2019" name="Int. J. Syst. Evol. Microbiol.">
        <title>The Global Catalogue of Microorganisms (GCM) 10K type strain sequencing project: providing services to taxonomists for standard genome sequencing and annotation.</title>
        <authorList>
            <consortium name="The Broad Institute Genomics Platform"/>
            <consortium name="The Broad Institute Genome Sequencing Center for Infectious Disease"/>
            <person name="Wu L."/>
            <person name="Ma J."/>
        </authorList>
    </citation>
    <scope>NUCLEOTIDE SEQUENCE [LARGE SCALE GENOMIC DNA]</scope>
    <source>
        <strain evidence="3">CCUG 49339</strain>
    </source>
</reference>
<dbReference type="InterPro" id="IPR016181">
    <property type="entry name" value="Acyl_CoA_acyltransferase"/>
</dbReference>
<keyword evidence="2" id="KW-0808">Transferase</keyword>
<dbReference type="InterPro" id="IPR000182">
    <property type="entry name" value="GNAT_dom"/>
</dbReference>
<dbReference type="EC" id="2.3.1.202" evidence="2"/>
<protein>
    <submittedName>
        <fullName evidence="2">UDP-4-amino-4, 6-dideoxy-N-acetyl-beta-L-altrosamine N-acetyltransferase</fullName>
        <ecNumber evidence="2">2.3.1.202</ecNumber>
    </submittedName>
</protein>